<sequence>MSNLLTNVLSWFLSIHILPNASKSIKDTWTKHVYVSSDMSYLMSVTMVRPRFDPTSKLGHCGKERSENFVKPYTPPYPLSLFSRPKSSVVVGSRDLLFGAIDLQRDFYHL</sequence>
<evidence type="ECO:0000313" key="2">
    <source>
        <dbReference type="Proteomes" id="UP001056120"/>
    </source>
</evidence>
<comment type="caution">
    <text evidence="1">The sequence shown here is derived from an EMBL/GenBank/DDBJ whole genome shotgun (WGS) entry which is preliminary data.</text>
</comment>
<gene>
    <name evidence="1" type="ORF">L1987_06999</name>
</gene>
<dbReference type="Proteomes" id="UP001056120">
    <property type="component" value="Linkage Group LG02"/>
</dbReference>
<dbReference type="EMBL" id="CM042019">
    <property type="protein sequence ID" value="KAI3825509.1"/>
    <property type="molecule type" value="Genomic_DNA"/>
</dbReference>
<evidence type="ECO:0000313" key="1">
    <source>
        <dbReference type="EMBL" id="KAI3825509.1"/>
    </source>
</evidence>
<reference evidence="2" key="1">
    <citation type="journal article" date="2022" name="Mol. Ecol. Resour.">
        <title>The genomes of chicory, endive, great burdock and yacon provide insights into Asteraceae palaeo-polyploidization history and plant inulin production.</title>
        <authorList>
            <person name="Fan W."/>
            <person name="Wang S."/>
            <person name="Wang H."/>
            <person name="Wang A."/>
            <person name="Jiang F."/>
            <person name="Liu H."/>
            <person name="Zhao H."/>
            <person name="Xu D."/>
            <person name="Zhang Y."/>
        </authorList>
    </citation>
    <scope>NUCLEOTIDE SEQUENCE [LARGE SCALE GENOMIC DNA]</scope>
    <source>
        <strain evidence="2">cv. Yunnan</strain>
    </source>
</reference>
<accession>A0ACB9JZP2</accession>
<organism evidence="1 2">
    <name type="scientific">Smallanthus sonchifolius</name>
    <dbReference type="NCBI Taxonomy" id="185202"/>
    <lineage>
        <taxon>Eukaryota</taxon>
        <taxon>Viridiplantae</taxon>
        <taxon>Streptophyta</taxon>
        <taxon>Embryophyta</taxon>
        <taxon>Tracheophyta</taxon>
        <taxon>Spermatophyta</taxon>
        <taxon>Magnoliopsida</taxon>
        <taxon>eudicotyledons</taxon>
        <taxon>Gunneridae</taxon>
        <taxon>Pentapetalae</taxon>
        <taxon>asterids</taxon>
        <taxon>campanulids</taxon>
        <taxon>Asterales</taxon>
        <taxon>Asteraceae</taxon>
        <taxon>Asteroideae</taxon>
        <taxon>Heliantheae alliance</taxon>
        <taxon>Millerieae</taxon>
        <taxon>Smallanthus</taxon>
    </lineage>
</organism>
<proteinExistence type="predicted"/>
<protein>
    <submittedName>
        <fullName evidence="1">Uncharacterized protein</fullName>
    </submittedName>
</protein>
<keyword evidence="2" id="KW-1185">Reference proteome</keyword>
<name>A0ACB9JZP2_9ASTR</name>
<reference evidence="1 2" key="2">
    <citation type="journal article" date="2022" name="Mol. Ecol. Resour.">
        <title>The genomes of chicory, endive, great burdock and yacon provide insights into Asteraceae paleo-polyploidization history and plant inulin production.</title>
        <authorList>
            <person name="Fan W."/>
            <person name="Wang S."/>
            <person name="Wang H."/>
            <person name="Wang A."/>
            <person name="Jiang F."/>
            <person name="Liu H."/>
            <person name="Zhao H."/>
            <person name="Xu D."/>
            <person name="Zhang Y."/>
        </authorList>
    </citation>
    <scope>NUCLEOTIDE SEQUENCE [LARGE SCALE GENOMIC DNA]</scope>
    <source>
        <strain evidence="2">cv. Yunnan</strain>
        <tissue evidence="1">Leaves</tissue>
    </source>
</reference>